<feature type="transmembrane region" description="Helical" evidence="7">
    <location>
        <begin position="343"/>
        <end position="362"/>
    </location>
</feature>
<evidence type="ECO:0000256" key="4">
    <source>
        <dbReference type="ARBA" id="ARBA00022989"/>
    </source>
</evidence>
<dbReference type="OrthoDB" id="3222at2759"/>
<protein>
    <submittedName>
        <fullName evidence="8">Aquaporin-like protein</fullName>
    </submittedName>
</protein>
<keyword evidence="5 7" id="KW-0472">Membrane</keyword>
<evidence type="ECO:0000256" key="6">
    <source>
        <dbReference type="SAM" id="MobiDB-lite"/>
    </source>
</evidence>
<keyword evidence="9" id="KW-1185">Reference proteome</keyword>
<dbReference type="VEuPathDB" id="TriTrypDB:Lsey_0142_0030"/>
<dbReference type="InterPro" id="IPR034294">
    <property type="entry name" value="Aquaporin_transptr"/>
</dbReference>
<dbReference type="SUPFAM" id="SSF81338">
    <property type="entry name" value="Aquaporin-like"/>
    <property type="match status" value="1"/>
</dbReference>
<dbReference type="PANTHER" id="PTHR45724">
    <property type="entry name" value="AQUAPORIN NIP2-1"/>
    <property type="match status" value="1"/>
</dbReference>
<dbReference type="PRINTS" id="PR00783">
    <property type="entry name" value="MINTRINSICP"/>
</dbReference>
<feature type="compositionally biased region" description="Low complexity" evidence="6">
    <location>
        <begin position="485"/>
        <end position="510"/>
    </location>
</feature>
<dbReference type="Gene3D" id="1.20.1080.10">
    <property type="entry name" value="Glycerol uptake facilitator protein"/>
    <property type="match status" value="1"/>
</dbReference>
<feature type="compositionally biased region" description="Low complexity" evidence="6">
    <location>
        <begin position="8"/>
        <end position="20"/>
    </location>
</feature>
<feature type="region of interest" description="Disordered" evidence="6">
    <location>
        <begin position="476"/>
        <end position="606"/>
    </location>
</feature>
<feature type="compositionally biased region" description="Basic and acidic residues" evidence="6">
    <location>
        <begin position="578"/>
        <end position="591"/>
    </location>
</feature>
<evidence type="ECO:0000256" key="1">
    <source>
        <dbReference type="ARBA" id="ARBA00004141"/>
    </source>
</evidence>
<feature type="compositionally biased region" description="Basic and acidic residues" evidence="6">
    <location>
        <begin position="525"/>
        <end position="541"/>
    </location>
</feature>
<dbReference type="EMBL" id="LJSK01000142">
    <property type="protein sequence ID" value="KPI86205.1"/>
    <property type="molecule type" value="Genomic_DNA"/>
</dbReference>
<sequence>MQGPVGTSASPPSALAVPPATANTWSTGAPAASPAATQQTSTRLHGSGAASACSFEAPCTAVEASGVPSPTPALNASNSACLPLASEATSHVAPGGPACDLSTQVPSCMIASSERLSKQSSSYLVTPSLAMAAWRSGVNTNHGDDTNLNRADNPSQVFDPTEVPSLRHTMKISVIRDGKTVEEMVDPYEVARLYGQQQAALRSLKKQYDFLAVPDWVRVHPLLGSYLAELVGSFSWVLTLALVSVRNQSIFTVADDTNMTPIPIGFMFTSMIFTFGYISSAHLNPAVSVAVFLVRQMDLSQCFLYILCQLGGAFLAGVMSMVIQGNTDVFVPAVSSSYITSGIFSELIFTFAICLVVLNIAYSRQSGNFFYGFAVGMTISAGSASVGRISGGAFNPAAATGLQVAMCVVSNCDQLKSVWVYWLAPLIGAVAAALLFSQMVQPNDTQVLEDVKVFQDVRLLQKRLLAEHRVAAATRNGHGAAEAHPGSTSSFSGQPSTPTSPTGSSSSNGSQEMENVSRTPPPRDSPVRFREVVEEGNEDHTVAVPTRFPTSSNTDTTTAARVADRWSVPVVENNSDLDNWRKRPPPRRDADDGGSVPAGDDTSKWF</sequence>
<proteinExistence type="predicted"/>
<keyword evidence="2" id="KW-0813">Transport</keyword>
<dbReference type="PROSITE" id="PS00221">
    <property type="entry name" value="MIP"/>
    <property type="match status" value="1"/>
</dbReference>
<feature type="transmembrane region" description="Helical" evidence="7">
    <location>
        <begin position="303"/>
        <end position="323"/>
    </location>
</feature>
<dbReference type="GO" id="GO:0015267">
    <property type="term" value="F:channel activity"/>
    <property type="evidence" value="ECO:0007669"/>
    <property type="project" value="InterPro"/>
</dbReference>
<evidence type="ECO:0000256" key="3">
    <source>
        <dbReference type="ARBA" id="ARBA00022692"/>
    </source>
</evidence>
<dbReference type="Pfam" id="PF00230">
    <property type="entry name" value="MIP"/>
    <property type="match status" value="1"/>
</dbReference>
<comment type="subcellular location">
    <subcellularLocation>
        <location evidence="1">Membrane</location>
        <topology evidence="1">Multi-pass membrane protein</topology>
    </subcellularLocation>
</comment>
<feature type="transmembrane region" description="Helical" evidence="7">
    <location>
        <begin position="419"/>
        <end position="440"/>
    </location>
</feature>
<dbReference type="AlphaFoldDB" id="A0A0N1I348"/>
<evidence type="ECO:0000313" key="9">
    <source>
        <dbReference type="Proteomes" id="UP000038009"/>
    </source>
</evidence>
<dbReference type="InterPro" id="IPR000425">
    <property type="entry name" value="MIP"/>
</dbReference>
<dbReference type="PANTHER" id="PTHR45724:SF13">
    <property type="entry name" value="AQUAPORIN NIP1-1-RELATED"/>
    <property type="match status" value="1"/>
</dbReference>
<gene>
    <name evidence="8" type="ORF">ABL78_4718</name>
</gene>
<name>A0A0N1I348_LEPSE</name>
<comment type="caution">
    <text evidence="8">The sequence shown here is derived from an EMBL/GenBank/DDBJ whole genome shotgun (WGS) entry which is preliminary data.</text>
</comment>
<dbReference type="InterPro" id="IPR022357">
    <property type="entry name" value="MIP_CS"/>
</dbReference>
<evidence type="ECO:0000313" key="8">
    <source>
        <dbReference type="EMBL" id="KPI86205.1"/>
    </source>
</evidence>
<dbReference type="Proteomes" id="UP000038009">
    <property type="component" value="Unassembled WGS sequence"/>
</dbReference>
<evidence type="ECO:0000256" key="2">
    <source>
        <dbReference type="ARBA" id="ARBA00022448"/>
    </source>
</evidence>
<keyword evidence="4 7" id="KW-1133">Transmembrane helix</keyword>
<feature type="region of interest" description="Disordered" evidence="6">
    <location>
        <begin position="1"/>
        <end position="43"/>
    </location>
</feature>
<organism evidence="8 9">
    <name type="scientific">Leptomonas seymouri</name>
    <dbReference type="NCBI Taxonomy" id="5684"/>
    <lineage>
        <taxon>Eukaryota</taxon>
        <taxon>Discoba</taxon>
        <taxon>Euglenozoa</taxon>
        <taxon>Kinetoplastea</taxon>
        <taxon>Metakinetoplastina</taxon>
        <taxon>Trypanosomatida</taxon>
        <taxon>Trypanosomatidae</taxon>
        <taxon>Leishmaniinae</taxon>
        <taxon>Leptomonas</taxon>
    </lineage>
</organism>
<dbReference type="InterPro" id="IPR023271">
    <property type="entry name" value="Aquaporin-like"/>
</dbReference>
<evidence type="ECO:0000256" key="5">
    <source>
        <dbReference type="ARBA" id="ARBA00023136"/>
    </source>
</evidence>
<accession>A0A0N1I348</accession>
<feature type="transmembrane region" description="Helical" evidence="7">
    <location>
        <begin position="369"/>
        <end position="387"/>
    </location>
</feature>
<dbReference type="OMA" id="TNMTPIP"/>
<feature type="compositionally biased region" description="Low complexity" evidence="6">
    <location>
        <begin position="29"/>
        <end position="42"/>
    </location>
</feature>
<evidence type="ECO:0000256" key="7">
    <source>
        <dbReference type="SAM" id="Phobius"/>
    </source>
</evidence>
<reference evidence="8 9" key="1">
    <citation type="journal article" date="2015" name="PLoS Pathog.">
        <title>Leptomonas seymouri: Adaptations to the Dixenous Life Cycle Analyzed by Genome Sequencing, Transcriptome Profiling and Co-infection with Leishmania donovani.</title>
        <authorList>
            <person name="Kraeva N."/>
            <person name="Butenko A."/>
            <person name="Hlavacova J."/>
            <person name="Kostygov A."/>
            <person name="Myskova J."/>
            <person name="Grybchuk D."/>
            <person name="Lestinova T."/>
            <person name="Votypka J."/>
            <person name="Volf P."/>
            <person name="Opperdoes F."/>
            <person name="Flegontov P."/>
            <person name="Lukes J."/>
            <person name="Yurchenko V."/>
        </authorList>
    </citation>
    <scope>NUCLEOTIDE SEQUENCE [LARGE SCALE GENOMIC DNA]</scope>
    <source>
        <strain evidence="8 9">ATCC 30220</strain>
    </source>
</reference>
<feature type="transmembrane region" description="Helical" evidence="7">
    <location>
        <begin position="265"/>
        <end position="294"/>
    </location>
</feature>
<dbReference type="GO" id="GO:0016020">
    <property type="term" value="C:membrane"/>
    <property type="evidence" value="ECO:0007669"/>
    <property type="project" value="UniProtKB-SubCell"/>
</dbReference>
<keyword evidence="3 7" id="KW-0812">Transmembrane</keyword>